<evidence type="ECO:0000256" key="6">
    <source>
        <dbReference type="ARBA" id="ARBA00023136"/>
    </source>
</evidence>
<comment type="similarity">
    <text evidence="2">Belongs to the ABC-4 integral membrane protein family. LolC/E subfamily.</text>
</comment>
<evidence type="ECO:0000256" key="2">
    <source>
        <dbReference type="ARBA" id="ARBA00005236"/>
    </source>
</evidence>
<comment type="caution">
    <text evidence="10">The sequence shown here is derived from an EMBL/GenBank/DDBJ whole genome shotgun (WGS) entry which is preliminary data.</text>
</comment>
<evidence type="ECO:0000259" key="8">
    <source>
        <dbReference type="Pfam" id="PF02687"/>
    </source>
</evidence>
<dbReference type="InterPro" id="IPR051447">
    <property type="entry name" value="Lipoprotein-release_system"/>
</dbReference>
<protein>
    <submittedName>
        <fullName evidence="10">ABC transporter permease</fullName>
    </submittedName>
</protein>
<evidence type="ECO:0000256" key="1">
    <source>
        <dbReference type="ARBA" id="ARBA00004651"/>
    </source>
</evidence>
<accession>A0A6B3NBS1</accession>
<feature type="domain" description="ABC3 transporter permease C-terminal" evidence="8">
    <location>
        <begin position="269"/>
        <end position="384"/>
    </location>
</feature>
<dbReference type="InterPro" id="IPR025857">
    <property type="entry name" value="MacB_PCD"/>
</dbReference>
<evidence type="ECO:0000256" key="3">
    <source>
        <dbReference type="ARBA" id="ARBA00022475"/>
    </source>
</evidence>
<proteinExistence type="inferred from homology"/>
<dbReference type="AlphaFoldDB" id="A0A6B3NBS1"/>
<feature type="transmembrane region" description="Helical" evidence="7">
    <location>
        <begin position="433"/>
        <end position="453"/>
    </location>
</feature>
<feature type="domain" description="ABC3 transporter permease C-terminal" evidence="8">
    <location>
        <begin position="661"/>
        <end position="777"/>
    </location>
</feature>
<feature type="domain" description="MacB-like periplasmic core" evidence="9">
    <location>
        <begin position="23"/>
        <end position="233"/>
    </location>
</feature>
<evidence type="ECO:0000256" key="7">
    <source>
        <dbReference type="SAM" id="Phobius"/>
    </source>
</evidence>
<dbReference type="Pfam" id="PF02687">
    <property type="entry name" value="FtsX"/>
    <property type="match status" value="2"/>
</dbReference>
<reference evidence="10" key="1">
    <citation type="submission" date="2019-11" db="EMBL/GenBank/DDBJ databases">
        <title>Genomic insights into an expanded diversity of filamentous marine cyanobacteria reveals the extraordinary biosynthetic potential of Moorea and Okeania.</title>
        <authorList>
            <person name="Ferreira Leao T."/>
            <person name="Wang M."/>
            <person name="Moss N."/>
            <person name="Da Silva R."/>
            <person name="Sanders J."/>
            <person name="Nurk S."/>
            <person name="Gurevich A."/>
            <person name="Humphrey G."/>
            <person name="Reher R."/>
            <person name="Zhu Q."/>
            <person name="Belda-Ferre P."/>
            <person name="Glukhov E."/>
            <person name="Rex R."/>
            <person name="Dorrestein P.C."/>
            <person name="Knight R."/>
            <person name="Pevzner P."/>
            <person name="Gerwick W.H."/>
            <person name="Gerwick L."/>
        </authorList>
    </citation>
    <scope>NUCLEOTIDE SEQUENCE</scope>
    <source>
        <strain evidence="10">SIO1C4</strain>
    </source>
</reference>
<keyword evidence="4 7" id="KW-0812">Transmembrane</keyword>
<gene>
    <name evidence="10" type="ORF">F6J89_07635</name>
</gene>
<organism evidence="10">
    <name type="scientific">Symploca sp. SIO1C4</name>
    <dbReference type="NCBI Taxonomy" id="2607765"/>
    <lineage>
        <taxon>Bacteria</taxon>
        <taxon>Bacillati</taxon>
        <taxon>Cyanobacteriota</taxon>
        <taxon>Cyanophyceae</taxon>
        <taxon>Coleofasciculales</taxon>
        <taxon>Coleofasciculaceae</taxon>
        <taxon>Symploca</taxon>
    </lineage>
</organism>
<feature type="transmembrane region" description="Helical" evidence="7">
    <location>
        <begin position="20"/>
        <end position="40"/>
    </location>
</feature>
<feature type="transmembrane region" description="Helical" evidence="7">
    <location>
        <begin position="752"/>
        <end position="770"/>
    </location>
</feature>
<comment type="subcellular location">
    <subcellularLocation>
        <location evidence="1">Cell membrane</location>
        <topology evidence="1">Multi-pass membrane protein</topology>
    </subcellularLocation>
</comment>
<keyword evidence="5 7" id="KW-1133">Transmembrane helix</keyword>
<feature type="transmembrane region" description="Helical" evidence="7">
    <location>
        <begin position="357"/>
        <end position="378"/>
    </location>
</feature>
<keyword evidence="3" id="KW-1003">Cell membrane</keyword>
<dbReference type="EMBL" id="JAAHFQ010000105">
    <property type="protein sequence ID" value="NER27494.1"/>
    <property type="molecule type" value="Genomic_DNA"/>
</dbReference>
<evidence type="ECO:0000259" key="9">
    <source>
        <dbReference type="Pfam" id="PF12704"/>
    </source>
</evidence>
<feature type="transmembrane region" description="Helical" evidence="7">
    <location>
        <begin position="268"/>
        <end position="290"/>
    </location>
</feature>
<keyword evidence="6 7" id="KW-0472">Membrane</keyword>
<dbReference type="PANTHER" id="PTHR30489">
    <property type="entry name" value="LIPOPROTEIN-RELEASING SYSTEM TRANSMEMBRANE PROTEIN LOLE"/>
    <property type="match status" value="1"/>
</dbReference>
<dbReference type="GO" id="GO:0098797">
    <property type="term" value="C:plasma membrane protein complex"/>
    <property type="evidence" value="ECO:0007669"/>
    <property type="project" value="TreeGrafter"/>
</dbReference>
<evidence type="ECO:0000256" key="5">
    <source>
        <dbReference type="ARBA" id="ARBA00022989"/>
    </source>
</evidence>
<sequence length="787" mass="87482">MKAFDLKLLRDLLHLRGQVIAIALIVACGIAGMVTMISAYNSLKLSQATYYDHYRFAQVFVQLKRAPESLAQRIEEIPEVRQVRTRVVVDVTLDVPGLEEPATGRLVSIPEQPRPILNDIYIRRGRYIQPGRRDEVLVSEAFAEANQLDLGDTLGAVINGRWERLRIVGVALSPEYVYEIRGSDFLPDNKRFGILWISRDALGSAFDLDGAFNDVTLSLMPGARESEVLFRLDKLLERYGGLGAYGREDQVSNRFLTDEISQLKVNAVFVPCVFLGIAAFLLNIVLARLVSTQRDQIAVFKAFGYDNLSIAVHYLKFVLLIMLAGAGGGTALGLWFGAGITQYYTNFFHFPVLRYEAGVGLIVTSILVTGTAAILGAFSALRKAVTLPPAEAMRPESPPRYQPTLIERIGLERFFSPAGRIILRNLERKPIQALLSIIGIALAVAILVVGRYGKDAINHIVEVQFRNVQREDVTIVFNEPRPNRTRYELNHLPGVIRSEPFRMVAARLRFEHRTHRSGITGLDAAGELRRLIDRHLDTVNLPPDGVVLTKKLAEILGVKIGDRLTAEVLEGERPIRQVPVVGLVDELIGVGAYMDISALNRLMREGRTISGAYLMIDPYYSNQLYSLLKKTPAITGVSIRQRAIAKFEETIAASFVVFMTVLVIFSCIIAFGVVYNSARIALSERGRELATLRIIGFTRGEIAFILLGEQAILTLVAIPLGFAIGFGLVALMTSAYNSELYRFPLIITRASYMFAFLVVMAAAFFSGLLIRRQLNRLDLVAVLKTRE</sequence>
<evidence type="ECO:0000256" key="4">
    <source>
        <dbReference type="ARBA" id="ARBA00022692"/>
    </source>
</evidence>
<feature type="transmembrane region" description="Helical" evidence="7">
    <location>
        <begin position="311"/>
        <end position="337"/>
    </location>
</feature>
<dbReference type="PANTHER" id="PTHR30489:SF0">
    <property type="entry name" value="LIPOPROTEIN-RELEASING SYSTEM TRANSMEMBRANE PROTEIN LOLE"/>
    <property type="match status" value="1"/>
</dbReference>
<feature type="transmembrane region" description="Helical" evidence="7">
    <location>
        <begin position="711"/>
        <end position="732"/>
    </location>
</feature>
<dbReference type="GO" id="GO:0044874">
    <property type="term" value="P:lipoprotein localization to outer membrane"/>
    <property type="evidence" value="ECO:0007669"/>
    <property type="project" value="TreeGrafter"/>
</dbReference>
<evidence type="ECO:0000313" key="10">
    <source>
        <dbReference type="EMBL" id="NER27494.1"/>
    </source>
</evidence>
<dbReference type="InterPro" id="IPR003838">
    <property type="entry name" value="ABC3_permease_C"/>
</dbReference>
<dbReference type="Pfam" id="PF12704">
    <property type="entry name" value="MacB_PCD"/>
    <property type="match status" value="1"/>
</dbReference>
<dbReference type="PROSITE" id="PS51257">
    <property type="entry name" value="PROKAR_LIPOPROTEIN"/>
    <property type="match status" value="1"/>
</dbReference>
<name>A0A6B3NBS1_9CYAN</name>
<feature type="transmembrane region" description="Helical" evidence="7">
    <location>
        <begin position="651"/>
        <end position="675"/>
    </location>
</feature>